<feature type="non-terminal residue" evidence="2">
    <location>
        <position position="1"/>
    </location>
</feature>
<feature type="non-terminal residue" evidence="2">
    <location>
        <position position="84"/>
    </location>
</feature>
<accession>A0A1A8F4N1</accession>
<name>A0A1A8F4N1_9TELE</name>
<proteinExistence type="predicted"/>
<reference evidence="2" key="2">
    <citation type="submission" date="2016-06" db="EMBL/GenBank/DDBJ databases">
        <title>The genome of a short-lived fish provides insights into sex chromosome evolution and the genetic control of aging.</title>
        <authorList>
            <person name="Reichwald K."/>
            <person name="Felder M."/>
            <person name="Petzold A."/>
            <person name="Koch P."/>
            <person name="Groth M."/>
            <person name="Platzer M."/>
        </authorList>
    </citation>
    <scope>NUCLEOTIDE SEQUENCE</scope>
    <source>
        <tissue evidence="2">Brain</tissue>
    </source>
</reference>
<protein>
    <submittedName>
        <fullName evidence="2">Uncharacterized protein</fullName>
    </submittedName>
</protein>
<dbReference type="EMBL" id="HAEB01007261">
    <property type="protein sequence ID" value="SBQ53788.1"/>
    <property type="molecule type" value="Transcribed_RNA"/>
</dbReference>
<dbReference type="AlphaFoldDB" id="A0A1A8F4N1"/>
<gene>
    <name evidence="2" type="primary">CR392001.1</name>
</gene>
<sequence>PQVGGVHQYPHQESPAKDVLLAPTEEALNASHDNDPVPHGHHRINTHLLRHCVVRRSHCQGQTKTATGSVLSGESNRMQPSIST</sequence>
<feature type="region of interest" description="Disordered" evidence="1">
    <location>
        <begin position="59"/>
        <end position="84"/>
    </location>
</feature>
<reference evidence="2" key="1">
    <citation type="submission" date="2016-05" db="EMBL/GenBank/DDBJ databases">
        <authorList>
            <person name="Lavstsen T."/>
            <person name="Jespersen J.S."/>
        </authorList>
    </citation>
    <scope>NUCLEOTIDE SEQUENCE</scope>
    <source>
        <tissue evidence="2">Brain</tissue>
    </source>
</reference>
<organism evidence="2">
    <name type="scientific">Nothobranchius korthausae</name>
    <dbReference type="NCBI Taxonomy" id="1143690"/>
    <lineage>
        <taxon>Eukaryota</taxon>
        <taxon>Metazoa</taxon>
        <taxon>Chordata</taxon>
        <taxon>Craniata</taxon>
        <taxon>Vertebrata</taxon>
        <taxon>Euteleostomi</taxon>
        <taxon>Actinopterygii</taxon>
        <taxon>Neopterygii</taxon>
        <taxon>Teleostei</taxon>
        <taxon>Neoteleostei</taxon>
        <taxon>Acanthomorphata</taxon>
        <taxon>Ovalentaria</taxon>
        <taxon>Atherinomorphae</taxon>
        <taxon>Cyprinodontiformes</taxon>
        <taxon>Nothobranchiidae</taxon>
        <taxon>Nothobranchius</taxon>
    </lineage>
</organism>
<evidence type="ECO:0000313" key="2">
    <source>
        <dbReference type="EMBL" id="SBQ53788.1"/>
    </source>
</evidence>
<evidence type="ECO:0000256" key="1">
    <source>
        <dbReference type="SAM" id="MobiDB-lite"/>
    </source>
</evidence>